<keyword evidence="6" id="KW-1185">Reference proteome</keyword>
<keyword evidence="2" id="KW-0812">Transmembrane</keyword>
<protein>
    <submittedName>
        <fullName evidence="4">Uncharacterized protein</fullName>
    </submittedName>
</protein>
<organism evidence="4 5">
    <name type="scientific">Saccharopolyspora thermophila</name>
    <dbReference type="NCBI Taxonomy" id="89367"/>
    <lineage>
        <taxon>Bacteria</taxon>
        <taxon>Bacillati</taxon>
        <taxon>Actinomycetota</taxon>
        <taxon>Actinomycetes</taxon>
        <taxon>Pseudonocardiales</taxon>
        <taxon>Pseudonocardiaceae</taxon>
        <taxon>Saccharopolyspora</taxon>
    </lineage>
</organism>
<evidence type="ECO:0000256" key="2">
    <source>
        <dbReference type="SAM" id="Phobius"/>
    </source>
</evidence>
<proteinExistence type="predicted"/>
<reference evidence="3 6" key="2">
    <citation type="journal article" date="2019" name="Int. J. Syst. Evol. Microbiol.">
        <title>The Global Catalogue of Microorganisms (GCM) 10K type strain sequencing project: providing services to taxonomists for standard genome sequencing and annotation.</title>
        <authorList>
            <consortium name="The Broad Institute Genomics Platform"/>
            <consortium name="The Broad Institute Genome Sequencing Center for Infectious Disease"/>
            <person name="Wu L."/>
            <person name="Ma J."/>
        </authorList>
    </citation>
    <scope>NUCLEOTIDE SEQUENCE [LARGE SCALE GENOMIC DNA]</scope>
    <source>
        <strain evidence="3 6">JCM 10664</strain>
    </source>
</reference>
<gene>
    <name evidence="3" type="ORF">GCM10009545_25780</name>
    <name evidence="4" type="ORF">GCM10011581_34170</name>
</gene>
<comment type="caution">
    <text evidence="4">The sequence shown here is derived from an EMBL/GenBank/DDBJ whole genome shotgun (WGS) entry which is preliminary data.</text>
</comment>
<dbReference type="Proteomes" id="UP000597989">
    <property type="component" value="Unassembled WGS sequence"/>
</dbReference>
<keyword evidence="2" id="KW-1133">Transmembrane helix</keyword>
<dbReference type="Proteomes" id="UP001500220">
    <property type="component" value="Unassembled WGS sequence"/>
</dbReference>
<keyword evidence="2" id="KW-0472">Membrane</keyword>
<reference evidence="3" key="4">
    <citation type="submission" date="2023-12" db="EMBL/GenBank/DDBJ databases">
        <authorList>
            <person name="Sun Q."/>
            <person name="Inoue M."/>
        </authorList>
    </citation>
    <scope>NUCLEOTIDE SEQUENCE</scope>
    <source>
        <strain evidence="3">JCM 10664</strain>
    </source>
</reference>
<evidence type="ECO:0000313" key="6">
    <source>
        <dbReference type="Proteomes" id="UP001500220"/>
    </source>
</evidence>
<feature type="compositionally biased region" description="Basic residues" evidence="1">
    <location>
        <begin position="37"/>
        <end position="47"/>
    </location>
</feature>
<evidence type="ECO:0000313" key="3">
    <source>
        <dbReference type="EMBL" id="GAA0522499.1"/>
    </source>
</evidence>
<dbReference type="AlphaFoldDB" id="A0A917NEW6"/>
<name>A0A917NEW6_9PSEU</name>
<evidence type="ECO:0000313" key="5">
    <source>
        <dbReference type="Proteomes" id="UP000597989"/>
    </source>
</evidence>
<reference evidence="4" key="3">
    <citation type="submission" date="2020-09" db="EMBL/GenBank/DDBJ databases">
        <authorList>
            <person name="Sun Q."/>
            <person name="Zhou Y."/>
        </authorList>
    </citation>
    <scope>NUCLEOTIDE SEQUENCE</scope>
    <source>
        <strain evidence="4">CGMCC 4.7206</strain>
    </source>
</reference>
<feature type="compositionally biased region" description="Low complexity" evidence="1">
    <location>
        <begin position="8"/>
        <end position="26"/>
    </location>
</feature>
<feature type="transmembrane region" description="Helical" evidence="2">
    <location>
        <begin position="105"/>
        <end position="126"/>
    </location>
</feature>
<dbReference type="EMBL" id="BMMT01000012">
    <property type="protein sequence ID" value="GGI94215.1"/>
    <property type="molecule type" value="Genomic_DNA"/>
</dbReference>
<evidence type="ECO:0000313" key="4">
    <source>
        <dbReference type="EMBL" id="GGI94215.1"/>
    </source>
</evidence>
<sequence length="146" mass="15666">MTARRRTASSAYSAAPSASTLSSNTAYGVPRRDRPGTRRGSHRAGARHRPDLPLVTVHTGRGRPVPRPGRQVLAVTPDRRVRRLHRPVRPVFVDTSGRRRRALRALALVSTAVLACLGLLLVAAMLDSRAPAPPLAPVPDATSPNP</sequence>
<dbReference type="EMBL" id="BAAAHC010000009">
    <property type="protein sequence ID" value="GAA0522499.1"/>
    <property type="molecule type" value="Genomic_DNA"/>
</dbReference>
<reference evidence="4 5" key="1">
    <citation type="journal article" date="2014" name="Int. J. Syst. Evol. Microbiol.">
        <title>Complete genome sequence of Corynebacterium casei LMG S-19264T (=DSM 44701T), isolated from a smear-ripened cheese.</title>
        <authorList>
            <consortium name="US DOE Joint Genome Institute (JGI-PGF)"/>
            <person name="Walter F."/>
            <person name="Albersmeier A."/>
            <person name="Kalinowski J."/>
            <person name="Ruckert C."/>
        </authorList>
    </citation>
    <scope>NUCLEOTIDE SEQUENCE [LARGE SCALE GENOMIC DNA]</scope>
    <source>
        <strain evidence="4 5">CGMCC 4.7206</strain>
    </source>
</reference>
<accession>A0A917NEW6</accession>
<feature type="region of interest" description="Disordered" evidence="1">
    <location>
        <begin position="1"/>
        <end position="70"/>
    </location>
</feature>
<dbReference type="RefSeq" id="WP_188988849.1">
    <property type="nucleotide sequence ID" value="NZ_BAAAHC010000009.1"/>
</dbReference>
<evidence type="ECO:0000256" key="1">
    <source>
        <dbReference type="SAM" id="MobiDB-lite"/>
    </source>
</evidence>